<proteinExistence type="inferred from homology"/>
<accession>A0A1Q9E853</accession>
<dbReference type="InterPro" id="IPR009056">
    <property type="entry name" value="Cyt_c-like_dom"/>
</dbReference>
<dbReference type="GO" id="GO:0009055">
    <property type="term" value="F:electron transfer activity"/>
    <property type="evidence" value="ECO:0007669"/>
    <property type="project" value="InterPro"/>
</dbReference>
<dbReference type="FunFam" id="1.10.760.10:FF:000001">
    <property type="entry name" value="Cytochrome c iso-1"/>
    <property type="match status" value="1"/>
</dbReference>
<dbReference type="SUPFAM" id="SSF46626">
    <property type="entry name" value="Cytochrome c"/>
    <property type="match status" value="1"/>
</dbReference>
<keyword evidence="4" id="KW-0349">Heme</keyword>
<evidence type="ECO:0000256" key="5">
    <source>
        <dbReference type="ARBA" id="ARBA00022723"/>
    </source>
</evidence>
<keyword evidence="7" id="KW-0408">Iron</keyword>
<dbReference type="OrthoDB" id="412948at2759"/>
<dbReference type="Proteomes" id="UP000186817">
    <property type="component" value="Unassembled WGS sequence"/>
</dbReference>
<evidence type="ECO:0000313" key="8">
    <source>
        <dbReference type="EMBL" id="OLQ03594.1"/>
    </source>
</evidence>
<name>A0A1Q9E853_SYMMI</name>
<evidence type="ECO:0000256" key="2">
    <source>
        <dbReference type="ARBA" id="ARBA00006488"/>
    </source>
</evidence>
<reference evidence="8 9" key="1">
    <citation type="submission" date="2016-02" db="EMBL/GenBank/DDBJ databases">
        <title>Genome analysis of coral dinoflagellate symbionts highlights evolutionary adaptations to a symbiotic lifestyle.</title>
        <authorList>
            <person name="Aranda M."/>
            <person name="Li Y."/>
            <person name="Liew Y.J."/>
            <person name="Baumgarten S."/>
            <person name="Simakov O."/>
            <person name="Wilson M."/>
            <person name="Piel J."/>
            <person name="Ashoor H."/>
            <person name="Bougouffa S."/>
            <person name="Bajic V.B."/>
            <person name="Ryu T."/>
            <person name="Ravasi T."/>
            <person name="Bayer T."/>
            <person name="Micklem G."/>
            <person name="Kim H."/>
            <person name="Bhak J."/>
            <person name="Lajeunesse T.C."/>
            <person name="Voolstra C.R."/>
        </authorList>
    </citation>
    <scope>NUCLEOTIDE SEQUENCE [LARGE SCALE GENOMIC DNA]</scope>
    <source>
        <strain evidence="8 9">CCMP2467</strain>
    </source>
</reference>
<organism evidence="8 9">
    <name type="scientific">Symbiodinium microadriaticum</name>
    <name type="common">Dinoflagellate</name>
    <name type="synonym">Zooxanthella microadriatica</name>
    <dbReference type="NCBI Taxonomy" id="2951"/>
    <lineage>
        <taxon>Eukaryota</taxon>
        <taxon>Sar</taxon>
        <taxon>Alveolata</taxon>
        <taxon>Dinophyceae</taxon>
        <taxon>Suessiales</taxon>
        <taxon>Symbiodiniaceae</taxon>
        <taxon>Symbiodinium</taxon>
    </lineage>
</organism>
<evidence type="ECO:0000256" key="4">
    <source>
        <dbReference type="ARBA" id="ARBA00022617"/>
    </source>
</evidence>
<evidence type="ECO:0000256" key="3">
    <source>
        <dbReference type="ARBA" id="ARBA00022448"/>
    </source>
</evidence>
<dbReference type="Gene3D" id="1.10.760.10">
    <property type="entry name" value="Cytochrome c-like domain"/>
    <property type="match status" value="1"/>
</dbReference>
<dbReference type="PROSITE" id="PS51007">
    <property type="entry name" value="CYTC"/>
    <property type="match status" value="1"/>
</dbReference>
<dbReference type="Pfam" id="PF00034">
    <property type="entry name" value="Cytochrom_C"/>
    <property type="match status" value="1"/>
</dbReference>
<keyword evidence="6" id="KW-0249">Electron transport</keyword>
<keyword evidence="9" id="KW-1185">Reference proteome</keyword>
<evidence type="ECO:0000256" key="6">
    <source>
        <dbReference type="ARBA" id="ARBA00022982"/>
    </source>
</evidence>
<keyword evidence="3" id="KW-0813">Transport</keyword>
<dbReference type="PANTHER" id="PTHR11961">
    <property type="entry name" value="CYTOCHROME C"/>
    <property type="match status" value="1"/>
</dbReference>
<comment type="similarity">
    <text evidence="2">Belongs to the cytochrome c family.</text>
</comment>
<keyword evidence="5" id="KW-0479">Metal-binding</keyword>
<dbReference type="PRINTS" id="PR00604">
    <property type="entry name" value="CYTCHRMECIAB"/>
</dbReference>
<dbReference type="InterPro" id="IPR002327">
    <property type="entry name" value="Cyt_c_1A/1B"/>
</dbReference>
<comment type="subcellular location">
    <subcellularLocation>
        <location evidence="1">Mitochondrion intermembrane space</location>
    </subcellularLocation>
</comment>
<comment type="caution">
    <text evidence="8">The sequence shown here is derived from an EMBL/GenBank/DDBJ whole genome shotgun (WGS) entry which is preliminary data.</text>
</comment>
<sequence length="596" mass="65220">MPVPEPDVTVPEGDSKKGAKLFKAKCAQCHTIEKGGNAKQGPPLWGLPGRTSGTCDGFAYSEANKNAAIVWSDKHLFEYLLNPKKYIPGTKMVFAGIKKEKERADLIAYMMEMKFGRRTSDRAMDILPRNVRAEHILQLGWSTRGHHVLGGSFVDGKRATQAPQGGGLAGFGRASACFAVVSCVAARARCRVARFSSHACNFAGGRSEGRDSKSSERLSDLFLQLPLPDAVLLSGVLARDQSKVRMLPPPASSMPRLAIVPVVDGKEASCVPFHDRDEESLETLRRFSPGPLQPHTAPGKALKWFWQRAPQDFESLCKYEHVRAACGGTQSLEEQAEILLFNVYQRFCQQTSAPPRPSSCDERDYDLYISVFQDAPMKALHQTCSADFCMIAEVHVLGLASGTAGFPRLAQKDARSMYSSAMRFGYAVRQAEIRFQVDGAAGTFVPLPLEAEMVREELEYLWTKPAVQGEKGSSSGSSCEDQLSDAEAAQQSLQEVFSRLKRIGETKPALATYLGWLGKFDPEALSMLSNPTAAIAIAMKYQADSVWGAAQEANDLTVTTTPSDMLEAILLGAWLHDCDADVREARLRLQAREQGS</sequence>
<dbReference type="EMBL" id="LSRX01000232">
    <property type="protein sequence ID" value="OLQ03594.1"/>
    <property type="molecule type" value="Genomic_DNA"/>
</dbReference>
<evidence type="ECO:0000313" key="9">
    <source>
        <dbReference type="Proteomes" id="UP000186817"/>
    </source>
</evidence>
<dbReference type="GO" id="GO:0005758">
    <property type="term" value="C:mitochondrial intermembrane space"/>
    <property type="evidence" value="ECO:0007669"/>
    <property type="project" value="UniProtKB-SubCell"/>
</dbReference>
<protein>
    <submittedName>
        <fullName evidence="8">Cytochrome c</fullName>
    </submittedName>
</protein>
<dbReference type="GO" id="GO:0046872">
    <property type="term" value="F:metal ion binding"/>
    <property type="evidence" value="ECO:0007669"/>
    <property type="project" value="UniProtKB-KW"/>
</dbReference>
<evidence type="ECO:0000256" key="1">
    <source>
        <dbReference type="ARBA" id="ARBA00004569"/>
    </source>
</evidence>
<dbReference type="AlphaFoldDB" id="A0A1Q9E853"/>
<evidence type="ECO:0000256" key="7">
    <source>
        <dbReference type="ARBA" id="ARBA00023004"/>
    </source>
</evidence>
<dbReference type="InterPro" id="IPR036909">
    <property type="entry name" value="Cyt_c-like_dom_sf"/>
</dbReference>
<dbReference type="GO" id="GO:0020037">
    <property type="term" value="F:heme binding"/>
    <property type="evidence" value="ECO:0007669"/>
    <property type="project" value="InterPro"/>
</dbReference>
<gene>
    <name evidence="8" type="ORF">AK812_SmicGene13469</name>
</gene>